<dbReference type="PANTHER" id="PTHR24264:SF69">
    <property type="entry name" value="TRYPSIN-3"/>
    <property type="match status" value="1"/>
</dbReference>
<name>A0AAV2R3T2_MEGNR</name>
<accession>A0AAV2R3T2</accession>
<evidence type="ECO:0000256" key="4">
    <source>
        <dbReference type="ARBA" id="ARBA00023157"/>
    </source>
</evidence>
<dbReference type="AlphaFoldDB" id="A0AAV2R3T2"/>
<comment type="caution">
    <text evidence="7">The sequence shown here is derived from an EMBL/GenBank/DDBJ whole genome shotgun (WGS) entry which is preliminary data.</text>
</comment>
<dbReference type="PROSITE" id="PS50240">
    <property type="entry name" value="TRYPSIN_DOM"/>
    <property type="match status" value="1"/>
</dbReference>
<dbReference type="PANTHER" id="PTHR24264">
    <property type="entry name" value="TRYPSIN-RELATED"/>
    <property type="match status" value="1"/>
</dbReference>
<evidence type="ECO:0000313" key="7">
    <source>
        <dbReference type="EMBL" id="CAL4109628.1"/>
    </source>
</evidence>
<dbReference type="GO" id="GO:0005615">
    <property type="term" value="C:extracellular space"/>
    <property type="evidence" value="ECO:0007669"/>
    <property type="project" value="TreeGrafter"/>
</dbReference>
<keyword evidence="4" id="KW-1015">Disulfide bond</keyword>
<feature type="non-terminal residue" evidence="7">
    <location>
        <position position="1"/>
    </location>
</feature>
<sequence>GASADVLQEVVLDVISLDRCRQLYNSLTITDNMICTYTVAKDACAGDSGGPLITQLGDGRWVQTGIVSFGVGCAQTNKPGVFTYVPNYKAWINEVTESDQC</sequence>
<evidence type="ECO:0000256" key="1">
    <source>
        <dbReference type="ARBA" id="ARBA00022670"/>
    </source>
</evidence>
<dbReference type="SUPFAM" id="SSF50494">
    <property type="entry name" value="Trypsin-like serine proteases"/>
    <property type="match status" value="1"/>
</dbReference>
<evidence type="ECO:0000256" key="3">
    <source>
        <dbReference type="ARBA" id="ARBA00022825"/>
    </source>
</evidence>
<dbReference type="Pfam" id="PF00089">
    <property type="entry name" value="Trypsin"/>
    <property type="match status" value="1"/>
</dbReference>
<feature type="domain" description="Peptidase S1" evidence="6">
    <location>
        <begin position="1"/>
        <end position="97"/>
    </location>
</feature>
<dbReference type="Gene3D" id="2.40.10.10">
    <property type="entry name" value="Trypsin-like serine proteases"/>
    <property type="match status" value="1"/>
</dbReference>
<dbReference type="FunFam" id="2.40.10.10:FF:000002">
    <property type="entry name" value="Transmembrane protease serine"/>
    <property type="match status" value="1"/>
</dbReference>
<keyword evidence="3" id="KW-0720">Serine protease</keyword>
<dbReference type="GO" id="GO:0004252">
    <property type="term" value="F:serine-type endopeptidase activity"/>
    <property type="evidence" value="ECO:0007669"/>
    <property type="project" value="InterPro"/>
</dbReference>
<proteinExistence type="inferred from homology"/>
<dbReference type="Proteomes" id="UP001497623">
    <property type="component" value="Unassembled WGS sequence"/>
</dbReference>
<dbReference type="InterPro" id="IPR050127">
    <property type="entry name" value="Serine_Proteases_S1"/>
</dbReference>
<evidence type="ECO:0000256" key="5">
    <source>
        <dbReference type="ARBA" id="ARBA00024195"/>
    </source>
</evidence>
<dbReference type="EMBL" id="CAXKWB010014079">
    <property type="protein sequence ID" value="CAL4109628.1"/>
    <property type="molecule type" value="Genomic_DNA"/>
</dbReference>
<dbReference type="InterPro" id="IPR043504">
    <property type="entry name" value="Peptidase_S1_PA_chymotrypsin"/>
</dbReference>
<keyword evidence="8" id="KW-1185">Reference proteome</keyword>
<dbReference type="InterPro" id="IPR009003">
    <property type="entry name" value="Peptidase_S1_PA"/>
</dbReference>
<dbReference type="InterPro" id="IPR033116">
    <property type="entry name" value="TRYPSIN_SER"/>
</dbReference>
<keyword evidence="2" id="KW-0378">Hydrolase</keyword>
<evidence type="ECO:0000256" key="2">
    <source>
        <dbReference type="ARBA" id="ARBA00022801"/>
    </source>
</evidence>
<protein>
    <recommendedName>
        <fullName evidence="6">Peptidase S1 domain-containing protein</fullName>
    </recommendedName>
</protein>
<dbReference type="GO" id="GO:0006508">
    <property type="term" value="P:proteolysis"/>
    <property type="evidence" value="ECO:0007669"/>
    <property type="project" value="UniProtKB-KW"/>
</dbReference>
<comment type="similarity">
    <text evidence="5">Belongs to the peptidase S1 family. CLIP subfamily.</text>
</comment>
<organism evidence="7 8">
    <name type="scientific">Meganyctiphanes norvegica</name>
    <name type="common">Northern krill</name>
    <name type="synonym">Thysanopoda norvegica</name>
    <dbReference type="NCBI Taxonomy" id="48144"/>
    <lineage>
        <taxon>Eukaryota</taxon>
        <taxon>Metazoa</taxon>
        <taxon>Ecdysozoa</taxon>
        <taxon>Arthropoda</taxon>
        <taxon>Crustacea</taxon>
        <taxon>Multicrustacea</taxon>
        <taxon>Malacostraca</taxon>
        <taxon>Eumalacostraca</taxon>
        <taxon>Eucarida</taxon>
        <taxon>Euphausiacea</taxon>
        <taxon>Euphausiidae</taxon>
        <taxon>Meganyctiphanes</taxon>
    </lineage>
</organism>
<evidence type="ECO:0000313" key="8">
    <source>
        <dbReference type="Proteomes" id="UP001497623"/>
    </source>
</evidence>
<dbReference type="InterPro" id="IPR001254">
    <property type="entry name" value="Trypsin_dom"/>
</dbReference>
<reference evidence="7 8" key="1">
    <citation type="submission" date="2024-05" db="EMBL/GenBank/DDBJ databases">
        <authorList>
            <person name="Wallberg A."/>
        </authorList>
    </citation>
    <scope>NUCLEOTIDE SEQUENCE [LARGE SCALE GENOMIC DNA]</scope>
</reference>
<gene>
    <name evidence="7" type="ORF">MNOR_LOCUS19155</name>
</gene>
<evidence type="ECO:0000259" key="6">
    <source>
        <dbReference type="PROSITE" id="PS50240"/>
    </source>
</evidence>
<keyword evidence="1" id="KW-0645">Protease</keyword>
<dbReference type="PROSITE" id="PS00135">
    <property type="entry name" value="TRYPSIN_SER"/>
    <property type="match status" value="1"/>
</dbReference>